<comment type="caution">
    <text evidence="1">The sequence shown here is derived from an EMBL/GenBank/DDBJ whole genome shotgun (WGS) entry which is preliminary data.</text>
</comment>
<evidence type="ECO:0000313" key="1">
    <source>
        <dbReference type="EMBL" id="KAJ1677796.1"/>
    </source>
</evidence>
<protein>
    <submittedName>
        <fullName evidence="1">Retromer complex subunit Vps35</fullName>
    </submittedName>
</protein>
<organism evidence="1 2">
    <name type="scientific">Spiromyces aspiralis</name>
    <dbReference type="NCBI Taxonomy" id="68401"/>
    <lineage>
        <taxon>Eukaryota</taxon>
        <taxon>Fungi</taxon>
        <taxon>Fungi incertae sedis</taxon>
        <taxon>Zoopagomycota</taxon>
        <taxon>Kickxellomycotina</taxon>
        <taxon>Kickxellomycetes</taxon>
        <taxon>Kickxellales</taxon>
        <taxon>Kickxellaceae</taxon>
        <taxon>Spiromyces</taxon>
    </lineage>
</organism>
<feature type="non-terminal residue" evidence="1">
    <location>
        <position position="329"/>
    </location>
</feature>
<sequence>MTALSTNNDEQMKLLEDALQVVRMHASQMRQCLDRGSLGRRHRHRAKYGLSRSGDNDDEHSDGDNDGEDDDESGVLDAIKHCSAMLGELRTSALTPKNYYELYLAVFDALQFLIGSLRDAHISGKHHLADLYELVQYAGNVVPRLYLMVTVGSALLGLTVAKRARAEQRNGDGADSNAATATSKADREDGDDDGDDVPVQEIMMDMLEMSRGVQHPTRGLFLRYYLDQMTKGSLAYADVDDAIYFTLTNFTEMNKLWVRLQHLGHSREREKRELERRELRTLVGSNLIRLASLERITLDHYKGKVLPHLLKQVVSCKDPLAQEYLMEAI</sequence>
<dbReference type="Proteomes" id="UP001145114">
    <property type="component" value="Unassembled WGS sequence"/>
</dbReference>
<evidence type="ECO:0000313" key="2">
    <source>
        <dbReference type="Proteomes" id="UP001145114"/>
    </source>
</evidence>
<name>A0ACC1HNB2_9FUNG</name>
<accession>A0ACC1HNB2</accession>
<gene>
    <name evidence="1" type="primary">vps35_2</name>
    <name evidence="1" type="ORF">EV182_005422</name>
</gene>
<dbReference type="EMBL" id="JAMZIH010001923">
    <property type="protein sequence ID" value="KAJ1677796.1"/>
    <property type="molecule type" value="Genomic_DNA"/>
</dbReference>
<keyword evidence="2" id="KW-1185">Reference proteome</keyword>
<reference evidence="1" key="1">
    <citation type="submission" date="2022-06" db="EMBL/GenBank/DDBJ databases">
        <title>Phylogenomic reconstructions and comparative analyses of Kickxellomycotina fungi.</title>
        <authorList>
            <person name="Reynolds N.K."/>
            <person name="Stajich J.E."/>
            <person name="Barry K."/>
            <person name="Grigoriev I.V."/>
            <person name="Crous P."/>
            <person name="Smith M.E."/>
        </authorList>
    </citation>
    <scope>NUCLEOTIDE SEQUENCE</scope>
    <source>
        <strain evidence="1">RSA 2271</strain>
    </source>
</reference>
<proteinExistence type="predicted"/>